<gene>
    <name evidence="2" type="ORF">AS156_14715</name>
</gene>
<organism evidence="2 3">
    <name type="scientific">Bradyrhizobium macuxiense</name>
    <dbReference type="NCBI Taxonomy" id="1755647"/>
    <lineage>
        <taxon>Bacteria</taxon>
        <taxon>Pseudomonadati</taxon>
        <taxon>Pseudomonadota</taxon>
        <taxon>Alphaproteobacteria</taxon>
        <taxon>Hyphomicrobiales</taxon>
        <taxon>Nitrobacteraceae</taxon>
        <taxon>Bradyrhizobium</taxon>
    </lineage>
</organism>
<dbReference type="Gene3D" id="3.90.1150.10">
    <property type="entry name" value="Aspartate Aminotransferase, domain 1"/>
    <property type="match status" value="1"/>
</dbReference>
<feature type="region of interest" description="Disordered" evidence="1">
    <location>
        <begin position="1"/>
        <end position="20"/>
    </location>
</feature>
<keyword evidence="3" id="KW-1185">Reference proteome</keyword>
<feature type="compositionally biased region" description="Basic residues" evidence="1">
    <location>
        <begin position="1"/>
        <end position="15"/>
    </location>
</feature>
<evidence type="ECO:0000313" key="2">
    <source>
        <dbReference type="EMBL" id="KWV50022.1"/>
    </source>
</evidence>
<dbReference type="InterPro" id="IPR015424">
    <property type="entry name" value="PyrdxlP-dep_Trfase"/>
</dbReference>
<evidence type="ECO:0000313" key="3">
    <source>
        <dbReference type="Proteomes" id="UP000057737"/>
    </source>
</evidence>
<comment type="caution">
    <text evidence="2">The sequence shown here is derived from an EMBL/GenBank/DDBJ whole genome shotgun (WGS) entry which is preliminary data.</text>
</comment>
<protein>
    <recommendedName>
        <fullName evidence="4">Aminotransferase class III</fullName>
    </recommendedName>
</protein>
<dbReference type="SUPFAM" id="SSF53383">
    <property type="entry name" value="PLP-dependent transferases"/>
    <property type="match status" value="1"/>
</dbReference>
<name>A0A109JJ71_9BRAD</name>
<dbReference type="InterPro" id="IPR015422">
    <property type="entry name" value="PyrdxlP-dep_Trfase_small"/>
</dbReference>
<proteinExistence type="predicted"/>
<dbReference type="RefSeq" id="WP_066511880.1">
    <property type="nucleotide sequence ID" value="NZ_LNCU01000097.1"/>
</dbReference>
<dbReference type="AlphaFoldDB" id="A0A109JJ71"/>
<reference evidence="2 3" key="1">
    <citation type="submission" date="2015-11" db="EMBL/GenBank/DDBJ databases">
        <title>Draft Genome Sequence of the Strain BR 10303 (Bradyrhizobium sp.) isolated from nodules of Centrolobium paraense.</title>
        <authorList>
            <person name="Zelli J.E."/>
            <person name="Simoes-Araujo J.L."/>
            <person name="Barauna A.C."/>
            <person name="Silva K."/>
        </authorList>
    </citation>
    <scope>NUCLEOTIDE SEQUENCE [LARGE SCALE GENOMIC DNA]</scope>
    <source>
        <strain evidence="2 3">BR 10303</strain>
    </source>
</reference>
<accession>A0A109JJ71</accession>
<dbReference type="Proteomes" id="UP000057737">
    <property type="component" value="Unassembled WGS sequence"/>
</dbReference>
<sequence>MPWGRFSRRRERAAHRTGLGNRRPCLEGRALCHRYQEHRPAEPRDGAAGARGIECAARSYDDGILIRSAGDTLMISPPLIITEEQIEAIFAAIRRALNAIA</sequence>
<evidence type="ECO:0008006" key="4">
    <source>
        <dbReference type="Google" id="ProtNLM"/>
    </source>
</evidence>
<dbReference type="EMBL" id="LNCU01000097">
    <property type="protein sequence ID" value="KWV50022.1"/>
    <property type="molecule type" value="Genomic_DNA"/>
</dbReference>
<evidence type="ECO:0000256" key="1">
    <source>
        <dbReference type="SAM" id="MobiDB-lite"/>
    </source>
</evidence>